<organism evidence="3 4">
    <name type="scientific">Coprinopsis marcescibilis</name>
    <name type="common">Agaric fungus</name>
    <name type="synonym">Psathyrella marcescibilis</name>
    <dbReference type="NCBI Taxonomy" id="230819"/>
    <lineage>
        <taxon>Eukaryota</taxon>
        <taxon>Fungi</taxon>
        <taxon>Dikarya</taxon>
        <taxon>Basidiomycota</taxon>
        <taxon>Agaricomycotina</taxon>
        <taxon>Agaricomycetes</taxon>
        <taxon>Agaricomycetidae</taxon>
        <taxon>Agaricales</taxon>
        <taxon>Agaricineae</taxon>
        <taxon>Psathyrellaceae</taxon>
        <taxon>Coprinopsis</taxon>
    </lineage>
</organism>
<evidence type="ECO:0000313" key="4">
    <source>
        <dbReference type="Proteomes" id="UP000307440"/>
    </source>
</evidence>
<feature type="region of interest" description="Disordered" evidence="1">
    <location>
        <begin position="62"/>
        <end position="87"/>
    </location>
</feature>
<dbReference type="STRING" id="230819.A0A5C3KLE7"/>
<accession>A0A5C3KLE7</accession>
<keyword evidence="4" id="KW-1185">Reference proteome</keyword>
<feature type="compositionally biased region" description="Basic residues" evidence="1">
    <location>
        <begin position="62"/>
        <end position="73"/>
    </location>
</feature>
<evidence type="ECO:0000259" key="2">
    <source>
        <dbReference type="SMART" id="SM01406"/>
    </source>
</evidence>
<dbReference type="OrthoDB" id="2021186at2759"/>
<sequence>MTTCQTVLASMVDSSYATLEGSSRQKKQPLFEMELASLKREETAKKGKNLGEDERAETINHLLKKQSRPRARRMPTTDSPFPGSSTPTGFVYRFARPGGDHNAKTDANASDNAKVDLDENAMDVEHKSAPGKVERKIVMSFSVPASALPGWEAPEEYPSPEAFEREQDPNLSMQMGPGWCAIDGCGAKRKYWCVKDWTVGACGMAHSKVLEARWVGS</sequence>
<dbReference type="EMBL" id="ML210287">
    <property type="protein sequence ID" value="TFK20805.1"/>
    <property type="molecule type" value="Genomic_DNA"/>
</dbReference>
<protein>
    <recommendedName>
        <fullName evidence="2">INO80 complex subunit B-like conserved region domain-containing protein</fullName>
    </recommendedName>
</protein>
<dbReference type="Pfam" id="PF04795">
    <property type="entry name" value="PAPA-1"/>
    <property type="match status" value="1"/>
</dbReference>
<dbReference type="Proteomes" id="UP000307440">
    <property type="component" value="Unassembled WGS sequence"/>
</dbReference>
<dbReference type="GO" id="GO:0031011">
    <property type="term" value="C:Ino80 complex"/>
    <property type="evidence" value="ECO:0007669"/>
    <property type="project" value="InterPro"/>
</dbReference>
<evidence type="ECO:0000313" key="3">
    <source>
        <dbReference type="EMBL" id="TFK20805.1"/>
    </source>
</evidence>
<dbReference type="AlphaFoldDB" id="A0A5C3KLE7"/>
<dbReference type="SMART" id="SM01406">
    <property type="entry name" value="PAPA-1"/>
    <property type="match status" value="1"/>
</dbReference>
<gene>
    <name evidence="3" type="ORF">FA15DRAFT_599045</name>
</gene>
<name>A0A5C3KLE7_COPMA</name>
<dbReference type="InterPro" id="IPR006880">
    <property type="entry name" value="INO80B_C"/>
</dbReference>
<reference evidence="3 4" key="1">
    <citation type="journal article" date="2019" name="Nat. Ecol. Evol.">
        <title>Megaphylogeny resolves global patterns of mushroom evolution.</title>
        <authorList>
            <person name="Varga T."/>
            <person name="Krizsan K."/>
            <person name="Foldi C."/>
            <person name="Dima B."/>
            <person name="Sanchez-Garcia M."/>
            <person name="Sanchez-Ramirez S."/>
            <person name="Szollosi G.J."/>
            <person name="Szarkandi J.G."/>
            <person name="Papp V."/>
            <person name="Albert L."/>
            <person name="Andreopoulos W."/>
            <person name="Angelini C."/>
            <person name="Antonin V."/>
            <person name="Barry K.W."/>
            <person name="Bougher N.L."/>
            <person name="Buchanan P."/>
            <person name="Buyck B."/>
            <person name="Bense V."/>
            <person name="Catcheside P."/>
            <person name="Chovatia M."/>
            <person name="Cooper J."/>
            <person name="Damon W."/>
            <person name="Desjardin D."/>
            <person name="Finy P."/>
            <person name="Geml J."/>
            <person name="Haridas S."/>
            <person name="Hughes K."/>
            <person name="Justo A."/>
            <person name="Karasinski D."/>
            <person name="Kautmanova I."/>
            <person name="Kiss B."/>
            <person name="Kocsube S."/>
            <person name="Kotiranta H."/>
            <person name="LaButti K.M."/>
            <person name="Lechner B.E."/>
            <person name="Liimatainen K."/>
            <person name="Lipzen A."/>
            <person name="Lukacs Z."/>
            <person name="Mihaltcheva S."/>
            <person name="Morgado L.N."/>
            <person name="Niskanen T."/>
            <person name="Noordeloos M.E."/>
            <person name="Ohm R.A."/>
            <person name="Ortiz-Santana B."/>
            <person name="Ovrebo C."/>
            <person name="Racz N."/>
            <person name="Riley R."/>
            <person name="Savchenko A."/>
            <person name="Shiryaev A."/>
            <person name="Soop K."/>
            <person name="Spirin V."/>
            <person name="Szebenyi C."/>
            <person name="Tomsovsky M."/>
            <person name="Tulloss R.E."/>
            <person name="Uehling J."/>
            <person name="Grigoriev I.V."/>
            <person name="Vagvolgyi C."/>
            <person name="Papp T."/>
            <person name="Martin F.M."/>
            <person name="Miettinen O."/>
            <person name="Hibbett D.S."/>
            <person name="Nagy L.G."/>
        </authorList>
    </citation>
    <scope>NUCLEOTIDE SEQUENCE [LARGE SCALE GENOMIC DNA]</scope>
    <source>
        <strain evidence="3 4">CBS 121175</strain>
    </source>
</reference>
<feature type="domain" description="INO80 complex subunit B-like conserved region" evidence="2">
    <location>
        <begin position="34"/>
        <end position="147"/>
    </location>
</feature>
<proteinExistence type="predicted"/>
<evidence type="ECO:0000256" key="1">
    <source>
        <dbReference type="SAM" id="MobiDB-lite"/>
    </source>
</evidence>
<feature type="compositionally biased region" description="Polar residues" evidence="1">
    <location>
        <begin position="76"/>
        <end position="87"/>
    </location>
</feature>